<comment type="caution">
    <text evidence="11">The sequence shown here is derived from an EMBL/GenBank/DDBJ whole genome shotgun (WGS) entry which is preliminary data.</text>
</comment>
<dbReference type="AlphaFoldDB" id="A0A081L9D0"/>
<dbReference type="NCBIfam" id="TIGR04306">
    <property type="entry name" value="salvage_TenA"/>
    <property type="match status" value="1"/>
</dbReference>
<dbReference type="InterPro" id="IPR027574">
    <property type="entry name" value="Thiaminase_II"/>
</dbReference>
<keyword evidence="12" id="KW-1185">Reference proteome</keyword>
<dbReference type="EC" id="3.5.99.2" evidence="5 9"/>
<dbReference type="EMBL" id="JOTP01000015">
    <property type="protein sequence ID" value="KEP25856.1"/>
    <property type="molecule type" value="Genomic_DNA"/>
</dbReference>
<evidence type="ECO:0000313" key="11">
    <source>
        <dbReference type="EMBL" id="KEP25856.1"/>
    </source>
</evidence>
<dbReference type="Proteomes" id="UP000028091">
    <property type="component" value="Unassembled WGS sequence"/>
</dbReference>
<dbReference type="PANTHER" id="PTHR43198">
    <property type="entry name" value="BIFUNCTIONAL TH2 PROTEIN"/>
    <property type="match status" value="1"/>
</dbReference>
<organism evidence="11 12">
    <name type="scientific">Bacillus zhangzhouensis</name>
    <dbReference type="NCBI Taxonomy" id="1178540"/>
    <lineage>
        <taxon>Bacteria</taxon>
        <taxon>Bacillati</taxon>
        <taxon>Bacillota</taxon>
        <taxon>Bacilli</taxon>
        <taxon>Bacillales</taxon>
        <taxon>Bacillaceae</taxon>
        <taxon>Bacillus</taxon>
    </lineage>
</organism>
<dbReference type="OrthoDB" id="34166at2"/>
<proteinExistence type="inferred from homology"/>
<protein>
    <recommendedName>
        <fullName evidence="6 9">Aminopyrimidine aminohydrolase</fullName>
        <ecNumber evidence="5 9">3.5.99.2</ecNumber>
    </recommendedName>
</protein>
<dbReference type="CDD" id="cd19364">
    <property type="entry name" value="TenA_C_BsTenA-like"/>
    <property type="match status" value="1"/>
</dbReference>
<comment type="similarity">
    <text evidence="3 9">Belongs to the TenA family.</text>
</comment>
<evidence type="ECO:0000256" key="7">
    <source>
        <dbReference type="ARBA" id="ARBA00022977"/>
    </source>
</evidence>
<dbReference type="GO" id="GO:0009228">
    <property type="term" value="P:thiamine biosynthetic process"/>
    <property type="evidence" value="ECO:0007669"/>
    <property type="project" value="UniProtKB-KW"/>
</dbReference>
<evidence type="ECO:0000313" key="12">
    <source>
        <dbReference type="Proteomes" id="UP000028091"/>
    </source>
</evidence>
<dbReference type="GO" id="GO:0009229">
    <property type="term" value="P:thiamine diphosphate biosynthetic process"/>
    <property type="evidence" value="ECO:0007669"/>
    <property type="project" value="UniProtKB-UniPathway"/>
</dbReference>
<dbReference type="eggNOG" id="COG0819">
    <property type="taxonomic scope" value="Bacteria"/>
</dbReference>
<gene>
    <name evidence="11" type="ORF">BA70_05045</name>
</gene>
<keyword evidence="7 9" id="KW-0784">Thiamine biosynthesis</keyword>
<evidence type="ECO:0000256" key="4">
    <source>
        <dbReference type="ARBA" id="ARBA00011881"/>
    </source>
</evidence>
<feature type="domain" description="Thiaminase-2/PQQC" evidence="10">
    <location>
        <begin position="11"/>
        <end position="214"/>
    </location>
</feature>
<dbReference type="GO" id="GO:0005829">
    <property type="term" value="C:cytosol"/>
    <property type="evidence" value="ECO:0007669"/>
    <property type="project" value="TreeGrafter"/>
</dbReference>
<reference evidence="11 12" key="1">
    <citation type="submission" date="2012-09" db="EMBL/GenBank/DDBJ databases">
        <title>Genome Sequence of Bacillus sp. DW5-4.</title>
        <authorList>
            <person name="Lai Q."/>
            <person name="Liu Y."/>
            <person name="Shao Z."/>
        </authorList>
    </citation>
    <scope>NUCLEOTIDE SEQUENCE [LARGE SCALE GENOMIC DNA]</scope>
    <source>
        <strain evidence="11 12">DW5-4</strain>
    </source>
</reference>
<evidence type="ECO:0000256" key="1">
    <source>
        <dbReference type="ARBA" id="ARBA00001881"/>
    </source>
</evidence>
<comment type="catalytic activity">
    <reaction evidence="1 9">
        <text>4-amino-5-aminomethyl-2-methylpyrimidine + H2O = 4-amino-5-hydroxymethyl-2-methylpyrimidine + NH4(+)</text>
        <dbReference type="Rhea" id="RHEA:31799"/>
        <dbReference type="ChEBI" id="CHEBI:15377"/>
        <dbReference type="ChEBI" id="CHEBI:16892"/>
        <dbReference type="ChEBI" id="CHEBI:28938"/>
        <dbReference type="ChEBI" id="CHEBI:63416"/>
        <dbReference type="EC" id="3.5.99.2"/>
    </reaction>
</comment>
<evidence type="ECO:0000259" key="10">
    <source>
        <dbReference type="Pfam" id="PF03070"/>
    </source>
</evidence>
<evidence type="ECO:0000256" key="8">
    <source>
        <dbReference type="ARBA" id="ARBA00048337"/>
    </source>
</evidence>
<dbReference type="PANTHER" id="PTHR43198:SF2">
    <property type="entry name" value="SI:CH1073-67J19.1-RELATED"/>
    <property type="match status" value="1"/>
</dbReference>
<comment type="function">
    <text evidence="9">Catalyzes an amino-pyrimidine hydrolysis reaction at the C5' of the pyrimidine moiety of thiamine compounds, a reaction that is part of a thiamine salvage pathway.</text>
</comment>
<dbReference type="InterPro" id="IPR004305">
    <property type="entry name" value="Thiaminase-2/PQQC"/>
</dbReference>
<dbReference type="RefSeq" id="WP_034322859.1">
    <property type="nucleotide sequence ID" value="NZ_JOTP01000015.1"/>
</dbReference>
<comment type="subunit">
    <text evidence="4">Homotetramer.</text>
</comment>
<dbReference type="InterPro" id="IPR050967">
    <property type="entry name" value="Thiamine_Salvage_TenA"/>
</dbReference>
<evidence type="ECO:0000256" key="2">
    <source>
        <dbReference type="ARBA" id="ARBA00004948"/>
    </source>
</evidence>
<dbReference type="InterPro" id="IPR016084">
    <property type="entry name" value="Haem_Oase-like_multi-hlx"/>
</dbReference>
<evidence type="ECO:0000256" key="6">
    <source>
        <dbReference type="ARBA" id="ARBA00013647"/>
    </source>
</evidence>
<keyword evidence="9" id="KW-0378">Hydrolase</keyword>
<evidence type="ECO:0000256" key="5">
    <source>
        <dbReference type="ARBA" id="ARBA00012684"/>
    </source>
</evidence>
<evidence type="ECO:0000256" key="3">
    <source>
        <dbReference type="ARBA" id="ARBA00010264"/>
    </source>
</evidence>
<comment type="pathway">
    <text evidence="2 9">Cofactor biosynthesis; thiamine diphosphate biosynthesis.</text>
</comment>
<dbReference type="GO" id="GO:0050334">
    <property type="term" value="F:thiaminase activity"/>
    <property type="evidence" value="ECO:0007669"/>
    <property type="project" value="UniProtKB-EC"/>
</dbReference>
<dbReference type="Gene3D" id="1.20.910.10">
    <property type="entry name" value="Heme oxygenase-like"/>
    <property type="match status" value="1"/>
</dbReference>
<name>A0A081L9D0_9BACI</name>
<comment type="catalytic activity">
    <reaction evidence="8 9">
        <text>thiamine + H2O = 5-(2-hydroxyethyl)-4-methylthiazole + 4-amino-5-hydroxymethyl-2-methylpyrimidine + H(+)</text>
        <dbReference type="Rhea" id="RHEA:17509"/>
        <dbReference type="ChEBI" id="CHEBI:15377"/>
        <dbReference type="ChEBI" id="CHEBI:15378"/>
        <dbReference type="ChEBI" id="CHEBI:16892"/>
        <dbReference type="ChEBI" id="CHEBI:17957"/>
        <dbReference type="ChEBI" id="CHEBI:18385"/>
        <dbReference type="EC" id="3.5.99.2"/>
    </reaction>
</comment>
<sequence>MTFSKECKEAAATWWNGSFTHPFVKGIGDGTLSLDRFTYYVMQDSYYLTHFAKMQAYGAAISEDLHTTGRMAYHAQGTYEAELSLHRKFTELLQISDEALDSFKPSPTAYAYTSHMYRSVKSGRFEEILATLLPCYWLYYEVGEKLKQTTPDHPIYQEWILTYGGDWFKELVFEQVNRFDELAEKAPDHVRANMKENFVISSYYEYHFWEMAYKKETWQTACLDGVGANGTPRSDK</sequence>
<dbReference type="Pfam" id="PF03070">
    <property type="entry name" value="TENA_THI-4"/>
    <property type="match status" value="1"/>
</dbReference>
<accession>A0A081L9D0</accession>
<evidence type="ECO:0000256" key="9">
    <source>
        <dbReference type="RuleBase" id="RU363093"/>
    </source>
</evidence>
<dbReference type="UniPathway" id="UPA00060"/>
<dbReference type="SUPFAM" id="SSF48613">
    <property type="entry name" value="Heme oxygenase-like"/>
    <property type="match status" value="1"/>
</dbReference>